<dbReference type="PANTHER" id="PTHR43792:SF8">
    <property type="entry name" value="[RIBOSOMAL PROTEIN US5]-ALANINE N-ACETYLTRANSFERASE"/>
    <property type="match status" value="1"/>
</dbReference>
<dbReference type="RefSeq" id="WP_311595607.1">
    <property type="nucleotide sequence ID" value="NZ_JAVREM010000002.1"/>
</dbReference>
<dbReference type="Pfam" id="PF13302">
    <property type="entry name" value="Acetyltransf_3"/>
    <property type="match status" value="1"/>
</dbReference>
<organism evidence="5 6">
    <name type="scientific">Streptomyces millisiae</name>
    <dbReference type="NCBI Taxonomy" id="3075542"/>
    <lineage>
        <taxon>Bacteria</taxon>
        <taxon>Bacillati</taxon>
        <taxon>Actinomycetota</taxon>
        <taxon>Actinomycetes</taxon>
        <taxon>Kitasatosporales</taxon>
        <taxon>Streptomycetaceae</taxon>
        <taxon>Streptomyces</taxon>
    </lineage>
</organism>
<dbReference type="InterPro" id="IPR016181">
    <property type="entry name" value="Acyl_CoA_acyltransferase"/>
</dbReference>
<dbReference type="Proteomes" id="UP001183420">
    <property type="component" value="Unassembled WGS sequence"/>
</dbReference>
<dbReference type="Gene3D" id="3.40.630.30">
    <property type="match status" value="1"/>
</dbReference>
<evidence type="ECO:0000313" key="6">
    <source>
        <dbReference type="Proteomes" id="UP001183420"/>
    </source>
</evidence>
<gene>
    <name evidence="5" type="ORF">RNC47_03905</name>
</gene>
<sequence length="179" mass="18852">MEWRGSRPGGASPGEAAGQLDAGHAPAVLAFELANRAYFAASISDRGDEFYEQFADRHSAMLAEQEAGGCAFYVLVATDSSILGRFNLYDFKDGTANLGYWVAQHVAGSGVATATVRELCQLAAARHGLHTLRAATSHANAASQRVLTKAGFIPVGPAAPADLGGKQGTWYQRDLALQL</sequence>
<evidence type="ECO:0000256" key="1">
    <source>
        <dbReference type="ARBA" id="ARBA00022679"/>
    </source>
</evidence>
<protein>
    <submittedName>
        <fullName evidence="5">GNAT family N-acetyltransferase</fullName>
    </submittedName>
</protein>
<dbReference type="EMBL" id="JAVREM010000002">
    <property type="protein sequence ID" value="MDT0317481.1"/>
    <property type="molecule type" value="Genomic_DNA"/>
</dbReference>
<proteinExistence type="inferred from homology"/>
<comment type="similarity">
    <text evidence="3">Belongs to the acetyltransferase family. RimJ subfamily.</text>
</comment>
<dbReference type="InterPro" id="IPR000182">
    <property type="entry name" value="GNAT_dom"/>
</dbReference>
<dbReference type="SUPFAM" id="SSF55729">
    <property type="entry name" value="Acyl-CoA N-acyltransferases (Nat)"/>
    <property type="match status" value="1"/>
</dbReference>
<dbReference type="PANTHER" id="PTHR43792">
    <property type="entry name" value="GNAT FAMILY, PUTATIVE (AFU_ORTHOLOGUE AFUA_3G00765)-RELATED-RELATED"/>
    <property type="match status" value="1"/>
</dbReference>
<keyword evidence="6" id="KW-1185">Reference proteome</keyword>
<comment type="caution">
    <text evidence="5">The sequence shown here is derived from an EMBL/GenBank/DDBJ whole genome shotgun (WGS) entry which is preliminary data.</text>
</comment>
<evidence type="ECO:0000256" key="3">
    <source>
        <dbReference type="ARBA" id="ARBA00038502"/>
    </source>
</evidence>
<accession>A0ABU2LIR9</accession>
<keyword evidence="1" id="KW-0808">Transferase</keyword>
<feature type="domain" description="N-acetyltransferase" evidence="4">
    <location>
        <begin position="29"/>
        <end position="176"/>
    </location>
</feature>
<evidence type="ECO:0000259" key="4">
    <source>
        <dbReference type="PROSITE" id="PS51186"/>
    </source>
</evidence>
<name>A0ABU2LIR9_9ACTN</name>
<keyword evidence="2" id="KW-0012">Acyltransferase</keyword>
<reference evidence="6" key="1">
    <citation type="submission" date="2023-07" db="EMBL/GenBank/DDBJ databases">
        <title>30 novel species of actinomycetes from the DSMZ collection.</title>
        <authorList>
            <person name="Nouioui I."/>
        </authorList>
    </citation>
    <scope>NUCLEOTIDE SEQUENCE [LARGE SCALE GENOMIC DNA]</scope>
    <source>
        <strain evidence="6">DSM 44918</strain>
    </source>
</reference>
<evidence type="ECO:0000256" key="2">
    <source>
        <dbReference type="ARBA" id="ARBA00023315"/>
    </source>
</evidence>
<evidence type="ECO:0000313" key="5">
    <source>
        <dbReference type="EMBL" id="MDT0317481.1"/>
    </source>
</evidence>
<dbReference type="InterPro" id="IPR051531">
    <property type="entry name" value="N-acetyltransferase"/>
</dbReference>
<dbReference type="PROSITE" id="PS51186">
    <property type="entry name" value="GNAT"/>
    <property type="match status" value="1"/>
</dbReference>